<dbReference type="SUPFAM" id="SSF50156">
    <property type="entry name" value="PDZ domain-like"/>
    <property type="match status" value="1"/>
</dbReference>
<sequence length="424" mass="43486">MYDPTPTAQLPQAPPRSSAPARSPQPSSHGAGYWTVIVLGFIAAAVLAYGVLLVGFQTFQGMTADSAVNTQHRNQPLAEDYAGPQQDHTATQLADELELAHEGIPVDFSVPGSATGWGSTEIDSGQRLDEAPGVLLVETTHLATFGAGTGLVLSEEGLAVTNYHVVEGSSQVSVTVADTGETYTATVLGRDAEHDVAVLQIVDAPALQVASINTETPDIGDRTASVGNGGGQGFLTSVVGEVSDLNVTILASSEFSEGGDPSRIPGVMQMTQDVVPGYSGGPSVDGDGQVIGLTTAVSEGTTSEEVEGFAVPITQVLSVVEQVLAGEESETVAIGADGALGIIISGADHQVMVEDVLSGSVAEEAGLRAGDRLISVDGIAANSSDHISTVIRSRNVGDEVEVVWEDSSGQRQTGLVELQEAATN</sequence>
<dbReference type="SUPFAM" id="SSF50494">
    <property type="entry name" value="Trypsin-like serine proteases"/>
    <property type="match status" value="1"/>
</dbReference>
<evidence type="ECO:0000256" key="4">
    <source>
        <dbReference type="SAM" id="MobiDB-lite"/>
    </source>
</evidence>
<feature type="transmembrane region" description="Helical" evidence="5">
    <location>
        <begin position="31"/>
        <end position="56"/>
    </location>
</feature>
<evidence type="ECO:0000256" key="3">
    <source>
        <dbReference type="ARBA" id="ARBA00022801"/>
    </source>
</evidence>
<dbReference type="InterPro" id="IPR043504">
    <property type="entry name" value="Peptidase_S1_PA_chymotrypsin"/>
</dbReference>
<keyword evidence="2 7" id="KW-0645">Protease</keyword>
<dbReference type="InterPro" id="IPR009003">
    <property type="entry name" value="Peptidase_S1_PA"/>
</dbReference>
<keyword evidence="5" id="KW-0812">Transmembrane</keyword>
<dbReference type="AlphaFoldDB" id="A0AAJ6DCV8"/>
<dbReference type="InterPro" id="IPR051201">
    <property type="entry name" value="Chloro_Bact_Ser_Proteases"/>
</dbReference>
<dbReference type="RefSeq" id="WP_146206785.1">
    <property type="nucleotide sequence ID" value="NZ_CP122566.1"/>
</dbReference>
<dbReference type="Pfam" id="PF13365">
    <property type="entry name" value="Trypsin_2"/>
    <property type="match status" value="1"/>
</dbReference>
<protein>
    <submittedName>
        <fullName evidence="7">S1C family serine protease</fullName>
        <ecNumber evidence="7">3.4.21.-</ecNumber>
    </submittedName>
</protein>
<evidence type="ECO:0000256" key="1">
    <source>
        <dbReference type="ARBA" id="ARBA00010541"/>
    </source>
</evidence>
<organism evidence="7 8">
    <name type="scientific">Auritidibacter ignavus</name>
    <dbReference type="NCBI Taxonomy" id="678932"/>
    <lineage>
        <taxon>Bacteria</taxon>
        <taxon>Bacillati</taxon>
        <taxon>Actinomycetota</taxon>
        <taxon>Actinomycetes</taxon>
        <taxon>Micrococcales</taxon>
        <taxon>Micrococcaceae</taxon>
        <taxon>Auritidibacter</taxon>
    </lineage>
</organism>
<dbReference type="EMBL" id="CP122566">
    <property type="protein sequence ID" value="WGH93237.1"/>
    <property type="molecule type" value="Genomic_DNA"/>
</dbReference>
<comment type="similarity">
    <text evidence="1">Belongs to the peptidase S1C family.</text>
</comment>
<evidence type="ECO:0000313" key="7">
    <source>
        <dbReference type="EMBL" id="WGH93237.1"/>
    </source>
</evidence>
<keyword evidence="5" id="KW-1133">Transmembrane helix</keyword>
<keyword evidence="8" id="KW-1185">Reference proteome</keyword>
<dbReference type="EC" id="3.4.21.-" evidence="7"/>
<dbReference type="InterPro" id="IPR001478">
    <property type="entry name" value="PDZ"/>
</dbReference>
<keyword evidence="5" id="KW-0472">Membrane</keyword>
<dbReference type="InterPro" id="IPR036034">
    <property type="entry name" value="PDZ_sf"/>
</dbReference>
<feature type="domain" description="PDZ" evidence="6">
    <location>
        <begin position="329"/>
        <end position="408"/>
    </location>
</feature>
<dbReference type="Pfam" id="PF13180">
    <property type="entry name" value="PDZ_2"/>
    <property type="match status" value="1"/>
</dbReference>
<gene>
    <name evidence="7" type="ORF">QDX21_13290</name>
</gene>
<dbReference type="InterPro" id="IPR001940">
    <property type="entry name" value="Peptidase_S1C"/>
</dbReference>
<evidence type="ECO:0000313" key="8">
    <source>
        <dbReference type="Proteomes" id="UP001224674"/>
    </source>
</evidence>
<dbReference type="GO" id="GO:0004252">
    <property type="term" value="F:serine-type endopeptidase activity"/>
    <property type="evidence" value="ECO:0007669"/>
    <property type="project" value="InterPro"/>
</dbReference>
<accession>A0AAJ6DCV8</accession>
<evidence type="ECO:0000256" key="5">
    <source>
        <dbReference type="SAM" id="Phobius"/>
    </source>
</evidence>
<dbReference type="Gene3D" id="2.30.42.10">
    <property type="match status" value="1"/>
</dbReference>
<name>A0AAJ6DCV8_9MICC</name>
<proteinExistence type="inferred from homology"/>
<dbReference type="PRINTS" id="PR00834">
    <property type="entry name" value="PROTEASES2C"/>
</dbReference>
<dbReference type="Gene3D" id="2.40.10.10">
    <property type="entry name" value="Trypsin-like serine proteases"/>
    <property type="match status" value="2"/>
</dbReference>
<dbReference type="PROSITE" id="PS50106">
    <property type="entry name" value="PDZ"/>
    <property type="match status" value="1"/>
</dbReference>
<dbReference type="Proteomes" id="UP001224674">
    <property type="component" value="Chromosome"/>
</dbReference>
<feature type="region of interest" description="Disordered" evidence="4">
    <location>
        <begin position="1"/>
        <end position="26"/>
    </location>
</feature>
<keyword evidence="3 7" id="KW-0378">Hydrolase</keyword>
<evidence type="ECO:0000259" key="6">
    <source>
        <dbReference type="PROSITE" id="PS50106"/>
    </source>
</evidence>
<evidence type="ECO:0000256" key="2">
    <source>
        <dbReference type="ARBA" id="ARBA00022670"/>
    </source>
</evidence>
<reference evidence="7 8" key="1">
    <citation type="submission" date="2023-03" db="EMBL/GenBank/DDBJ databases">
        <title>Complete genome sequences of several Auritidibacter ignavus strains isolated from ear infections.</title>
        <authorList>
            <person name="Baehr T."/>
            <person name="Baumhoegger A.M."/>
        </authorList>
    </citation>
    <scope>NUCLEOTIDE SEQUENCE [LARGE SCALE GENOMIC DNA]</scope>
    <source>
        <strain evidence="7 8">BABAE-6</strain>
    </source>
</reference>
<dbReference type="GO" id="GO:0006508">
    <property type="term" value="P:proteolysis"/>
    <property type="evidence" value="ECO:0007669"/>
    <property type="project" value="UniProtKB-KW"/>
</dbReference>
<dbReference type="SMART" id="SM00228">
    <property type="entry name" value="PDZ"/>
    <property type="match status" value="1"/>
</dbReference>
<dbReference type="PANTHER" id="PTHR43343:SF3">
    <property type="entry name" value="PROTEASE DO-LIKE 8, CHLOROPLASTIC"/>
    <property type="match status" value="1"/>
</dbReference>
<dbReference type="PANTHER" id="PTHR43343">
    <property type="entry name" value="PEPTIDASE S12"/>
    <property type="match status" value="1"/>
</dbReference>